<organism evidence="2 3">
    <name type="scientific">Halobacillus shinanisalinarum</name>
    <dbReference type="NCBI Taxonomy" id="2932258"/>
    <lineage>
        <taxon>Bacteria</taxon>
        <taxon>Bacillati</taxon>
        <taxon>Bacillota</taxon>
        <taxon>Bacilli</taxon>
        <taxon>Bacillales</taxon>
        <taxon>Bacillaceae</taxon>
        <taxon>Halobacillus</taxon>
    </lineage>
</organism>
<dbReference type="Gene3D" id="3.40.50.1820">
    <property type="entry name" value="alpha/beta hydrolase"/>
    <property type="match status" value="1"/>
</dbReference>
<dbReference type="EMBL" id="CP095074">
    <property type="protein sequence ID" value="UOQ95277.1"/>
    <property type="molecule type" value="Genomic_DNA"/>
</dbReference>
<gene>
    <name evidence="2" type="ORF">MUO14_10305</name>
</gene>
<dbReference type="GO" id="GO:0016787">
    <property type="term" value="F:hydrolase activity"/>
    <property type="evidence" value="ECO:0007669"/>
    <property type="project" value="UniProtKB-KW"/>
</dbReference>
<evidence type="ECO:0000259" key="1">
    <source>
        <dbReference type="Pfam" id="PF00561"/>
    </source>
</evidence>
<evidence type="ECO:0000313" key="3">
    <source>
        <dbReference type="Proteomes" id="UP000831880"/>
    </source>
</evidence>
<dbReference type="InterPro" id="IPR000073">
    <property type="entry name" value="AB_hydrolase_1"/>
</dbReference>
<dbReference type="Proteomes" id="UP000831880">
    <property type="component" value="Chromosome"/>
</dbReference>
<reference evidence="2 3" key="1">
    <citation type="submission" date="2022-04" db="EMBL/GenBank/DDBJ databases">
        <title>Halobacillus sp. isolated from saltern.</title>
        <authorList>
            <person name="Won M."/>
            <person name="Lee C.-M."/>
            <person name="Woen H.-Y."/>
            <person name="Kwon S.-W."/>
        </authorList>
    </citation>
    <scope>NUCLEOTIDE SEQUENCE [LARGE SCALE GENOMIC DNA]</scope>
    <source>
        <strain evidence="2 3">SSTM10-2</strain>
    </source>
</reference>
<dbReference type="PANTHER" id="PTHR42886">
    <property type="entry name" value="RE40534P-RELATED"/>
    <property type="match status" value="1"/>
</dbReference>
<dbReference type="PANTHER" id="PTHR42886:SF53">
    <property type="entry name" value="ALPHA_BETA-HYDROLASES SUPERFAMILY PROTEIN"/>
    <property type="match status" value="1"/>
</dbReference>
<keyword evidence="3" id="KW-1185">Reference proteome</keyword>
<evidence type="ECO:0000313" key="2">
    <source>
        <dbReference type="EMBL" id="UOQ95277.1"/>
    </source>
</evidence>
<keyword evidence="2" id="KW-0378">Hydrolase</keyword>
<dbReference type="SUPFAM" id="SSF53474">
    <property type="entry name" value="alpha/beta-Hydrolases"/>
    <property type="match status" value="1"/>
</dbReference>
<accession>A0ABY4H493</accession>
<dbReference type="RefSeq" id="WP_244755130.1">
    <property type="nucleotide sequence ID" value="NZ_CP095074.1"/>
</dbReference>
<proteinExistence type="predicted"/>
<dbReference type="InterPro" id="IPR029058">
    <property type="entry name" value="AB_hydrolase_fold"/>
</dbReference>
<feature type="domain" description="AB hydrolase-1" evidence="1">
    <location>
        <begin position="26"/>
        <end position="174"/>
    </location>
</feature>
<protein>
    <submittedName>
        <fullName evidence="2">Alpha/beta hydrolase</fullName>
    </submittedName>
</protein>
<name>A0ABY4H493_9BACI</name>
<dbReference type="Pfam" id="PF00561">
    <property type="entry name" value="Abhydrolase_1"/>
    <property type="match status" value="1"/>
</dbReference>
<sequence>MRRVTFSNSRDLTLVGDLHSNKGTSVIIMCHGFLSNRSSRGRFDFFASVFHQLGFSVLRFDFGGCGESEDSPLTLANEVDDLTSAMHYAIESGYVDIILYGHSLGARVCLEAFNNRYVRTMILTGAGTGPVKYHWPDIFNQEQLTDLAKTGTFTVEVNVPYRNNMLITEEMLKDFERCDQEQLLSNVTCPILLIHGDQGEEGILMPITKKGIKWLPESSKLKVIKGAEHSFIDHLDVVQQTASDWLLAFANEG</sequence>